<dbReference type="PANTHER" id="PTHR33121">
    <property type="entry name" value="CYCLIC DI-GMP PHOSPHODIESTERASE PDEF"/>
    <property type="match status" value="1"/>
</dbReference>
<dbReference type="SUPFAM" id="SSF141868">
    <property type="entry name" value="EAL domain-like"/>
    <property type="match status" value="1"/>
</dbReference>
<keyword evidence="4" id="KW-1185">Reference proteome</keyword>
<reference evidence="4" key="1">
    <citation type="journal article" date="2024" name="Algal Res.">
        <title>Biochemical, toxicological and genomic investigation of a high-biomass producing Limnothrix strain isolated from Italian shallow drinking water reservoir.</title>
        <authorList>
            <person name="Simonazzi M."/>
            <person name="Shishido T.K."/>
            <person name="Delbaje E."/>
            <person name="Wahlsten M."/>
            <person name="Fewer D.P."/>
            <person name="Sivonen K."/>
            <person name="Pezzolesi L."/>
            <person name="Pistocchi R."/>
        </authorList>
    </citation>
    <scope>NUCLEOTIDE SEQUENCE [LARGE SCALE GENOMIC DNA]</scope>
    <source>
        <strain evidence="4">LRLZ20PSL1</strain>
    </source>
</reference>
<feature type="region of interest" description="Disordered" evidence="1">
    <location>
        <begin position="1"/>
        <end position="61"/>
    </location>
</feature>
<organism evidence="3 4">
    <name type="scientific">Limnothrix redekei LRLZ20PSL1</name>
    <dbReference type="NCBI Taxonomy" id="3112953"/>
    <lineage>
        <taxon>Bacteria</taxon>
        <taxon>Bacillati</taxon>
        <taxon>Cyanobacteriota</taxon>
        <taxon>Cyanophyceae</taxon>
        <taxon>Pseudanabaenales</taxon>
        <taxon>Pseudanabaenaceae</taxon>
        <taxon>Limnothrix</taxon>
    </lineage>
</organism>
<feature type="domain" description="EAL" evidence="2">
    <location>
        <begin position="156"/>
        <end position="407"/>
    </location>
</feature>
<evidence type="ECO:0000313" key="3">
    <source>
        <dbReference type="EMBL" id="MFG3819256.1"/>
    </source>
</evidence>
<dbReference type="InterPro" id="IPR050706">
    <property type="entry name" value="Cyclic-di-GMP_PDE-like"/>
</dbReference>
<accession>A0ABW7CHF8</accession>
<proteinExistence type="predicted"/>
<dbReference type="InterPro" id="IPR035919">
    <property type="entry name" value="EAL_sf"/>
</dbReference>
<dbReference type="SMART" id="SM00052">
    <property type="entry name" value="EAL"/>
    <property type="match status" value="1"/>
</dbReference>
<dbReference type="InterPro" id="IPR001633">
    <property type="entry name" value="EAL_dom"/>
</dbReference>
<dbReference type="RefSeq" id="WP_393015066.1">
    <property type="nucleotide sequence ID" value="NZ_JAZAQF010000088.1"/>
</dbReference>
<evidence type="ECO:0000256" key="1">
    <source>
        <dbReference type="SAM" id="MobiDB-lite"/>
    </source>
</evidence>
<dbReference type="Gene3D" id="3.20.20.450">
    <property type="entry name" value="EAL domain"/>
    <property type="match status" value="1"/>
</dbReference>
<evidence type="ECO:0000259" key="2">
    <source>
        <dbReference type="PROSITE" id="PS50883"/>
    </source>
</evidence>
<feature type="compositionally biased region" description="Low complexity" evidence="1">
    <location>
        <begin position="25"/>
        <end position="41"/>
    </location>
</feature>
<feature type="compositionally biased region" description="Polar residues" evidence="1">
    <location>
        <begin position="42"/>
        <end position="61"/>
    </location>
</feature>
<dbReference type="EMBL" id="JAZAQF010000088">
    <property type="protein sequence ID" value="MFG3819256.1"/>
    <property type="molecule type" value="Genomic_DNA"/>
</dbReference>
<comment type="caution">
    <text evidence="3">The sequence shown here is derived from an EMBL/GenBank/DDBJ whole genome shotgun (WGS) entry which is preliminary data.</text>
</comment>
<dbReference type="CDD" id="cd01948">
    <property type="entry name" value="EAL"/>
    <property type="match status" value="1"/>
</dbReference>
<dbReference type="PROSITE" id="PS50883">
    <property type="entry name" value="EAL"/>
    <property type="match status" value="1"/>
</dbReference>
<sequence>MFLISDSELSPRAIDLPEPNPSDSPSPALATASSPANTPANLSANLSANLPPNLPQSLPANTHLNAKDHLKNTANTNSNTNINTSVSLGYELRASLASIHGALRLLTRDQDSVTDPNARRLLRIAMSNTHRLLSLAVAIEGETQQPNVLTTAAIERLRLANELQGAAERGEFILVYQPVICLVSGRTVGLEALVRWEHPTRGLLQPDSFIAIAESSGFIAELGLWAIREACTQLRHWQRTGMIDSDLWVSVNLSPCQLLEPNLLGQCEAILRETELSPQCLHLELTESVALDLGMDVLAILQGFRQLGIAIYVDDFGTGYSSLARLHEFPIDALKIDRSFILREQWEIVRMIALLAEHLGIQIVAEGIESVHHLHTLQGLGCQMAQGFLISRPLDASAVIDFIQDLDS</sequence>
<dbReference type="Pfam" id="PF00563">
    <property type="entry name" value="EAL"/>
    <property type="match status" value="1"/>
</dbReference>
<evidence type="ECO:0000313" key="4">
    <source>
        <dbReference type="Proteomes" id="UP001604335"/>
    </source>
</evidence>
<name>A0ABW7CHF8_9CYAN</name>
<dbReference type="Proteomes" id="UP001604335">
    <property type="component" value="Unassembled WGS sequence"/>
</dbReference>
<dbReference type="PANTHER" id="PTHR33121:SF70">
    <property type="entry name" value="SIGNALING PROTEIN YKOW"/>
    <property type="match status" value="1"/>
</dbReference>
<gene>
    <name evidence="3" type="ORF">VPK24_16545</name>
</gene>
<protein>
    <submittedName>
        <fullName evidence="3">EAL domain-containing protein</fullName>
    </submittedName>
</protein>